<dbReference type="EMBL" id="PDUG01000002">
    <property type="protein sequence ID" value="PIC49169.1"/>
    <property type="molecule type" value="Genomic_DNA"/>
</dbReference>
<feature type="region of interest" description="Disordered" evidence="1">
    <location>
        <begin position="1"/>
        <end position="23"/>
    </location>
</feature>
<feature type="transmembrane region" description="Helical" evidence="2">
    <location>
        <begin position="59"/>
        <end position="82"/>
    </location>
</feature>
<feature type="compositionally biased region" description="Polar residues" evidence="1">
    <location>
        <begin position="1"/>
        <end position="10"/>
    </location>
</feature>
<organism evidence="3 4">
    <name type="scientific">Caenorhabditis nigoni</name>
    <dbReference type="NCBI Taxonomy" id="1611254"/>
    <lineage>
        <taxon>Eukaryota</taxon>
        <taxon>Metazoa</taxon>
        <taxon>Ecdysozoa</taxon>
        <taxon>Nematoda</taxon>
        <taxon>Chromadorea</taxon>
        <taxon>Rhabditida</taxon>
        <taxon>Rhabditina</taxon>
        <taxon>Rhabditomorpha</taxon>
        <taxon>Rhabditoidea</taxon>
        <taxon>Rhabditidae</taxon>
        <taxon>Peloderinae</taxon>
        <taxon>Caenorhabditis</taxon>
    </lineage>
</organism>
<reference evidence="4" key="1">
    <citation type="submission" date="2017-10" db="EMBL/GenBank/DDBJ databases">
        <title>Rapid genome shrinkage in a self-fertile nematode reveals novel sperm competition proteins.</title>
        <authorList>
            <person name="Yin D."/>
            <person name="Schwarz E.M."/>
            <person name="Thomas C.G."/>
            <person name="Felde R.L."/>
            <person name="Korf I.F."/>
            <person name="Cutter A.D."/>
            <person name="Schartner C.M."/>
            <person name="Ralston E.J."/>
            <person name="Meyer B.J."/>
            <person name="Haag E.S."/>
        </authorList>
    </citation>
    <scope>NUCLEOTIDE SEQUENCE [LARGE SCALE GENOMIC DNA]</scope>
    <source>
        <strain evidence="4">JU1422</strain>
    </source>
</reference>
<keyword evidence="2" id="KW-0812">Transmembrane</keyword>
<evidence type="ECO:0000256" key="1">
    <source>
        <dbReference type="SAM" id="MobiDB-lite"/>
    </source>
</evidence>
<keyword evidence="2" id="KW-0472">Membrane</keyword>
<comment type="caution">
    <text evidence="3">The sequence shown here is derived from an EMBL/GenBank/DDBJ whole genome shotgun (WGS) entry which is preliminary data.</text>
</comment>
<evidence type="ECO:0000256" key="2">
    <source>
        <dbReference type="SAM" id="Phobius"/>
    </source>
</evidence>
<sequence>MGSIRAQNRPTKLRPKVRTRPSRDVVMDRTVDDEIDEPVEEEYEVDVVEPEEKSAQNPMIFFVAIVILAFFILWYFMCIRYLREFFFSKINN</sequence>
<accession>A0A2G5VBJ6</accession>
<evidence type="ECO:0000313" key="4">
    <source>
        <dbReference type="Proteomes" id="UP000230233"/>
    </source>
</evidence>
<keyword evidence="2" id="KW-1133">Transmembrane helix</keyword>
<keyword evidence="4" id="KW-1185">Reference proteome</keyword>
<dbReference type="Proteomes" id="UP000230233">
    <property type="component" value="Chromosome II"/>
</dbReference>
<protein>
    <submittedName>
        <fullName evidence="3">Uncharacterized protein</fullName>
    </submittedName>
</protein>
<evidence type="ECO:0000313" key="3">
    <source>
        <dbReference type="EMBL" id="PIC49169.1"/>
    </source>
</evidence>
<proteinExistence type="predicted"/>
<feature type="compositionally biased region" description="Basic residues" evidence="1">
    <location>
        <begin position="11"/>
        <end position="20"/>
    </location>
</feature>
<dbReference type="AlphaFoldDB" id="A0A2G5VBJ6"/>
<gene>
    <name evidence="3" type="primary">Cnig_chr_II.g7860</name>
    <name evidence="3" type="ORF">B9Z55_007860</name>
</gene>
<name>A0A2G5VBJ6_9PELO</name>